<accession>A0A372LVR4</accession>
<dbReference type="OrthoDB" id="3258069at2"/>
<dbReference type="AlphaFoldDB" id="A0A372LVR4"/>
<dbReference type="EMBL" id="QUAK01000233">
    <property type="protein sequence ID" value="RFU82744.1"/>
    <property type="molecule type" value="Genomic_DNA"/>
</dbReference>
<feature type="transmembrane region" description="Helical" evidence="1">
    <location>
        <begin position="248"/>
        <end position="268"/>
    </location>
</feature>
<comment type="caution">
    <text evidence="2">The sequence shown here is derived from an EMBL/GenBank/DDBJ whole genome shotgun (WGS) entry which is preliminary data.</text>
</comment>
<reference evidence="2 3" key="1">
    <citation type="submission" date="2018-08" db="EMBL/GenBank/DDBJ databases">
        <title>Isolation, diversity and antifungal activity of Actinobacteria from wheat.</title>
        <authorList>
            <person name="Han C."/>
        </authorList>
    </citation>
    <scope>NUCLEOTIDE SEQUENCE [LARGE SCALE GENOMIC DNA]</scope>
    <source>
        <strain evidence="2 3">NEAU-YY421</strain>
    </source>
</reference>
<keyword evidence="1" id="KW-1133">Transmembrane helix</keyword>
<sequence>MKGLLQHLLRIGVTSARRGEAGRIRFWSLALATALLGLAATGLVLAQASFDGRVERSAERSPRLVAAHPGEKAGALVKWSIASHEGMPYDITHVEPLDEELAPPPGLPRWPEPGEAFVSPALLEAAGRDGVGREYGYFAGVIGDEGLESPSEYFVYARPSTQMLDRSEMMKISGFGEPGTAGIAGEHAHFFGSGEFYSVYAGLFVLPAVVLLVVAARTGAVSRDRRTALLTALGAGAVARCCFTVGEAAVPVLIGVGVSALAASPVLMGDFALPGVSSTVSAVDARESLSLLVLVHVVLLLGTVVAVVLLQPKARAARSTRPTTVRARRRTWPLWVFLPALLFTARIADLAPPELTVPLYAAGCLVTLAALPAIVGMAVGALGPLLARIGRRLGNPGLLVSGRRMAAGPRAVTRLIAALVIAIALAVQAQVWAGAMTEAGQAAKDSRDRVGTSVLRIQPYASKERLRAFEEALPSGVHALAAAVSAKDGARVAVAGRCPALREVGLSCGTREAPASRVSADRRLREAFGYSGKLAVTAERGGLGRLPEESGNLRSLLVVGTDGAQLSMTEVSRIAHRELDMAATVQQVNNYGSVGRLDIAVDWLRLMSLLGVGVIALAAGTGALAEFLRFGRDLAPVTVLSAGQGVFRAAAVWSLLLPAVLASFAGVLVSWWLSASVRSVAETDPWSMAPTTVGALVCSGGLAVWGMVTAVREAERWRPSGA</sequence>
<proteinExistence type="predicted"/>
<protein>
    <recommendedName>
        <fullName evidence="4">ABC transporter permease</fullName>
    </recommendedName>
</protein>
<dbReference type="Proteomes" id="UP000263094">
    <property type="component" value="Unassembled WGS sequence"/>
</dbReference>
<evidence type="ECO:0008006" key="4">
    <source>
        <dbReference type="Google" id="ProtNLM"/>
    </source>
</evidence>
<evidence type="ECO:0000313" key="3">
    <source>
        <dbReference type="Proteomes" id="UP000263094"/>
    </source>
</evidence>
<feature type="transmembrane region" description="Helical" evidence="1">
    <location>
        <begin position="26"/>
        <end position="50"/>
    </location>
</feature>
<feature type="transmembrane region" description="Helical" evidence="1">
    <location>
        <begin position="288"/>
        <end position="310"/>
    </location>
</feature>
<feature type="transmembrane region" description="Helical" evidence="1">
    <location>
        <begin position="331"/>
        <end position="348"/>
    </location>
</feature>
<keyword evidence="1" id="KW-0472">Membrane</keyword>
<keyword evidence="3" id="KW-1185">Reference proteome</keyword>
<feature type="transmembrane region" description="Helical" evidence="1">
    <location>
        <begin position="197"/>
        <end position="216"/>
    </location>
</feature>
<feature type="transmembrane region" description="Helical" evidence="1">
    <location>
        <begin position="411"/>
        <end position="433"/>
    </location>
</feature>
<feature type="transmembrane region" description="Helical" evidence="1">
    <location>
        <begin position="603"/>
        <end position="625"/>
    </location>
</feature>
<gene>
    <name evidence="2" type="ORF">DY218_31290</name>
</gene>
<organism evidence="2 3">
    <name type="scientific">Streptomyces triticagri</name>
    <dbReference type="NCBI Taxonomy" id="2293568"/>
    <lineage>
        <taxon>Bacteria</taxon>
        <taxon>Bacillati</taxon>
        <taxon>Actinomycetota</taxon>
        <taxon>Actinomycetes</taxon>
        <taxon>Kitasatosporales</taxon>
        <taxon>Streptomycetaceae</taxon>
        <taxon>Streptomyces</taxon>
    </lineage>
</organism>
<dbReference type="RefSeq" id="WP_128559524.1">
    <property type="nucleotide sequence ID" value="NZ_QUAK01000233.1"/>
</dbReference>
<evidence type="ECO:0000256" key="1">
    <source>
        <dbReference type="SAM" id="Phobius"/>
    </source>
</evidence>
<name>A0A372LVR4_9ACTN</name>
<keyword evidence="1" id="KW-0812">Transmembrane</keyword>
<feature type="transmembrane region" description="Helical" evidence="1">
    <location>
        <begin position="360"/>
        <end position="390"/>
    </location>
</feature>
<feature type="transmembrane region" description="Helical" evidence="1">
    <location>
        <begin position="646"/>
        <end position="673"/>
    </location>
</feature>
<feature type="transmembrane region" description="Helical" evidence="1">
    <location>
        <begin position="693"/>
        <end position="711"/>
    </location>
</feature>
<evidence type="ECO:0000313" key="2">
    <source>
        <dbReference type="EMBL" id="RFU82744.1"/>
    </source>
</evidence>